<comment type="caution">
    <text evidence="2">The sequence shown here is derived from an EMBL/GenBank/DDBJ whole genome shotgun (WGS) entry which is preliminary data.</text>
</comment>
<dbReference type="EMBL" id="JAHRHJ020000011">
    <property type="protein sequence ID" value="KAH9296335.1"/>
    <property type="molecule type" value="Genomic_DNA"/>
</dbReference>
<dbReference type="Proteomes" id="UP000824469">
    <property type="component" value="Unassembled WGS sequence"/>
</dbReference>
<name>A0AA38FBV6_TAXCH</name>
<proteinExistence type="predicted"/>
<dbReference type="AlphaFoldDB" id="A0AA38FBV6"/>
<gene>
    <name evidence="2" type="ORF">KI387_039923</name>
</gene>
<feature type="compositionally biased region" description="Basic and acidic residues" evidence="1">
    <location>
        <begin position="54"/>
        <end position="68"/>
    </location>
</feature>
<evidence type="ECO:0000313" key="2">
    <source>
        <dbReference type="EMBL" id="KAH9296335.1"/>
    </source>
</evidence>
<feature type="region of interest" description="Disordered" evidence="1">
    <location>
        <begin position="1"/>
        <end position="68"/>
    </location>
</feature>
<feature type="non-terminal residue" evidence="2">
    <location>
        <position position="80"/>
    </location>
</feature>
<protein>
    <submittedName>
        <fullName evidence="2">Uncharacterized protein</fullName>
    </submittedName>
</protein>
<sequence>AQREVGAPQAPLLQIGVAPAHSGEEDELIDLDSDSEEDTGDDTEGELVGEEDEGARPLEGDETDPEWHDTQEILRVAHEE</sequence>
<organism evidence="2 3">
    <name type="scientific">Taxus chinensis</name>
    <name type="common">Chinese yew</name>
    <name type="synonym">Taxus wallichiana var. chinensis</name>
    <dbReference type="NCBI Taxonomy" id="29808"/>
    <lineage>
        <taxon>Eukaryota</taxon>
        <taxon>Viridiplantae</taxon>
        <taxon>Streptophyta</taxon>
        <taxon>Embryophyta</taxon>
        <taxon>Tracheophyta</taxon>
        <taxon>Spermatophyta</taxon>
        <taxon>Pinopsida</taxon>
        <taxon>Pinidae</taxon>
        <taxon>Conifers II</taxon>
        <taxon>Cupressales</taxon>
        <taxon>Taxaceae</taxon>
        <taxon>Taxus</taxon>
    </lineage>
</organism>
<keyword evidence="3" id="KW-1185">Reference proteome</keyword>
<feature type="compositionally biased region" description="Acidic residues" evidence="1">
    <location>
        <begin position="24"/>
        <end position="53"/>
    </location>
</feature>
<feature type="non-terminal residue" evidence="2">
    <location>
        <position position="1"/>
    </location>
</feature>
<evidence type="ECO:0000313" key="3">
    <source>
        <dbReference type="Proteomes" id="UP000824469"/>
    </source>
</evidence>
<evidence type="ECO:0000256" key="1">
    <source>
        <dbReference type="SAM" id="MobiDB-lite"/>
    </source>
</evidence>
<reference evidence="2 3" key="1">
    <citation type="journal article" date="2021" name="Nat. Plants">
        <title>The Taxus genome provides insights into paclitaxel biosynthesis.</title>
        <authorList>
            <person name="Xiong X."/>
            <person name="Gou J."/>
            <person name="Liao Q."/>
            <person name="Li Y."/>
            <person name="Zhou Q."/>
            <person name="Bi G."/>
            <person name="Li C."/>
            <person name="Du R."/>
            <person name="Wang X."/>
            <person name="Sun T."/>
            <person name="Guo L."/>
            <person name="Liang H."/>
            <person name="Lu P."/>
            <person name="Wu Y."/>
            <person name="Zhang Z."/>
            <person name="Ro D.K."/>
            <person name="Shang Y."/>
            <person name="Huang S."/>
            <person name="Yan J."/>
        </authorList>
    </citation>
    <scope>NUCLEOTIDE SEQUENCE [LARGE SCALE GENOMIC DNA]</scope>
    <source>
        <strain evidence="2">Ta-2019</strain>
    </source>
</reference>
<accession>A0AA38FBV6</accession>